<evidence type="ECO:0000313" key="3">
    <source>
        <dbReference type="EMBL" id="MXO61382.1"/>
    </source>
</evidence>
<dbReference type="RefSeq" id="WP_159798415.1">
    <property type="nucleotide sequence ID" value="NZ_WTYM01000063.1"/>
</dbReference>
<keyword evidence="2" id="KW-0732">Signal</keyword>
<gene>
    <name evidence="3" type="ORF">GRI89_17710</name>
</gene>
<feature type="transmembrane region" description="Helical" evidence="1">
    <location>
        <begin position="82"/>
        <end position="106"/>
    </location>
</feature>
<keyword evidence="4" id="KW-1185">Reference proteome</keyword>
<proteinExistence type="predicted"/>
<dbReference type="AlphaFoldDB" id="A0A6I4T3N2"/>
<keyword evidence="1" id="KW-0472">Membrane</keyword>
<sequence length="155" mass="15633">MHKQTLIAFALTSVLVSGCSTTPRAFTPQLAAAPADGATYEQVLADCRIAAAPLGGKRYATKVAAGAGTAAVGSATAGGAAWGASAAVGAAAVVAVPVVGLVWGISRIERGKKESRIKKAEAECLSQQGYEVAGWERVKGKPGKQVAEVETVPEL</sequence>
<dbReference type="PROSITE" id="PS51257">
    <property type="entry name" value="PROKAR_LIPOPROTEIN"/>
    <property type="match status" value="1"/>
</dbReference>
<dbReference type="EMBL" id="WTYM01000063">
    <property type="protein sequence ID" value="MXO61382.1"/>
    <property type="molecule type" value="Genomic_DNA"/>
</dbReference>
<keyword evidence="1" id="KW-0812">Transmembrane</keyword>
<protein>
    <recommendedName>
        <fullName evidence="5">Glycine zipper family protein</fullName>
    </recommendedName>
</protein>
<feature type="chain" id="PRO_5026311710" description="Glycine zipper family protein" evidence="2">
    <location>
        <begin position="26"/>
        <end position="155"/>
    </location>
</feature>
<evidence type="ECO:0000256" key="1">
    <source>
        <dbReference type="SAM" id="Phobius"/>
    </source>
</evidence>
<evidence type="ECO:0000313" key="4">
    <source>
        <dbReference type="Proteomes" id="UP000433652"/>
    </source>
</evidence>
<feature type="signal peptide" evidence="2">
    <location>
        <begin position="1"/>
        <end position="25"/>
    </location>
</feature>
<reference evidence="3 4" key="1">
    <citation type="submission" date="2019-12" db="EMBL/GenBank/DDBJ databases">
        <title>Genomic-based taxomic classification of the family Erythrobacteraceae.</title>
        <authorList>
            <person name="Xu L."/>
        </authorList>
    </citation>
    <scope>NUCLEOTIDE SEQUENCE [LARGE SCALE GENOMIC DNA]</scope>
    <source>
        <strain evidence="3 4">MCCC 1K01500</strain>
    </source>
</reference>
<name>A0A6I4T3N2_9SPHN</name>
<dbReference type="OrthoDB" id="7188993at2"/>
<evidence type="ECO:0000256" key="2">
    <source>
        <dbReference type="SAM" id="SignalP"/>
    </source>
</evidence>
<evidence type="ECO:0008006" key="5">
    <source>
        <dbReference type="Google" id="ProtNLM"/>
    </source>
</evidence>
<accession>A0A6I4T3N2</accession>
<dbReference type="Proteomes" id="UP000433652">
    <property type="component" value="Unassembled WGS sequence"/>
</dbReference>
<keyword evidence="1" id="KW-1133">Transmembrane helix</keyword>
<organism evidence="3 4">
    <name type="scientific">Croceibacterium salegens</name>
    <dbReference type="NCBI Taxonomy" id="1737568"/>
    <lineage>
        <taxon>Bacteria</taxon>
        <taxon>Pseudomonadati</taxon>
        <taxon>Pseudomonadota</taxon>
        <taxon>Alphaproteobacteria</taxon>
        <taxon>Sphingomonadales</taxon>
        <taxon>Erythrobacteraceae</taxon>
        <taxon>Croceibacterium</taxon>
    </lineage>
</organism>
<comment type="caution">
    <text evidence="3">The sequence shown here is derived from an EMBL/GenBank/DDBJ whole genome shotgun (WGS) entry which is preliminary data.</text>
</comment>